<reference evidence="2" key="1">
    <citation type="journal article" date="2019" name="Int. J. Syst. Evol. Microbiol.">
        <title>The Global Catalogue of Microorganisms (GCM) 10K type strain sequencing project: providing services to taxonomists for standard genome sequencing and annotation.</title>
        <authorList>
            <consortium name="The Broad Institute Genomics Platform"/>
            <consortium name="The Broad Institute Genome Sequencing Center for Infectious Disease"/>
            <person name="Wu L."/>
            <person name="Ma J."/>
        </authorList>
    </citation>
    <scope>NUCLEOTIDE SEQUENCE [LARGE SCALE GENOMIC DNA]</scope>
    <source>
        <strain evidence="2">CGMCC 1.12471</strain>
    </source>
</reference>
<dbReference type="Proteomes" id="UP001597347">
    <property type="component" value="Unassembled WGS sequence"/>
</dbReference>
<evidence type="ECO:0000313" key="2">
    <source>
        <dbReference type="Proteomes" id="UP001597347"/>
    </source>
</evidence>
<proteinExistence type="predicted"/>
<keyword evidence="2" id="KW-1185">Reference proteome</keyword>
<comment type="caution">
    <text evidence="1">The sequence shown here is derived from an EMBL/GenBank/DDBJ whole genome shotgun (WGS) entry which is preliminary data.</text>
</comment>
<name>A0ABW4LF99_9MICO</name>
<evidence type="ECO:0008006" key="3">
    <source>
        <dbReference type="Google" id="ProtNLM"/>
    </source>
</evidence>
<dbReference type="EMBL" id="JBHUEA010000012">
    <property type="protein sequence ID" value="MFD1721747.1"/>
    <property type="molecule type" value="Genomic_DNA"/>
</dbReference>
<gene>
    <name evidence="1" type="ORF">ACFSBI_09315</name>
</gene>
<protein>
    <recommendedName>
        <fullName evidence="3">Flp pilus-assembly TadG-like N-terminal domain-containing protein</fullName>
    </recommendedName>
</protein>
<organism evidence="1 2">
    <name type="scientific">Amnibacterium endophyticum</name>
    <dbReference type="NCBI Taxonomy" id="2109337"/>
    <lineage>
        <taxon>Bacteria</taxon>
        <taxon>Bacillati</taxon>
        <taxon>Actinomycetota</taxon>
        <taxon>Actinomycetes</taxon>
        <taxon>Micrococcales</taxon>
        <taxon>Microbacteriaceae</taxon>
        <taxon>Amnibacterium</taxon>
    </lineage>
</organism>
<dbReference type="RefSeq" id="WP_377934251.1">
    <property type="nucleotide sequence ID" value="NZ_JBHUEA010000012.1"/>
</dbReference>
<sequence>MRRRDDGSALPLLLVLVLVAVAFVAVAAGATALHLDRLRLLTVADGAALASAESFRVADVRVEGDAVVPRLTGTRVREAAAAAVGAADRGDLVGLRLVDARVSDDGRVATVVVAAVWRPPLAHALLPVEVPVRVESRAAARFG</sequence>
<evidence type="ECO:0000313" key="1">
    <source>
        <dbReference type="EMBL" id="MFD1721747.1"/>
    </source>
</evidence>
<accession>A0ABW4LF99</accession>